<evidence type="ECO:0000256" key="1">
    <source>
        <dbReference type="ARBA" id="ARBA00005189"/>
    </source>
</evidence>
<protein>
    <submittedName>
        <fullName evidence="6">Putative methyltransferase</fullName>
    </submittedName>
</protein>
<keyword evidence="7" id="KW-1185">Reference proteome</keyword>
<evidence type="ECO:0000256" key="2">
    <source>
        <dbReference type="ARBA" id="ARBA00022603"/>
    </source>
</evidence>
<comment type="pathway">
    <text evidence="4">Phospholipid metabolism.</text>
</comment>
<comment type="pathway">
    <text evidence="1">Lipid metabolism.</text>
</comment>
<dbReference type="Pfam" id="PF08241">
    <property type="entry name" value="Methyltransf_11"/>
    <property type="match status" value="1"/>
</dbReference>
<dbReference type="OrthoDB" id="43862at2"/>
<evidence type="ECO:0000313" key="6">
    <source>
        <dbReference type="EMBL" id="GAJ40043.1"/>
    </source>
</evidence>
<dbReference type="CDD" id="cd02440">
    <property type="entry name" value="AdoMet_MTases"/>
    <property type="match status" value="1"/>
</dbReference>
<dbReference type="GO" id="GO:0032259">
    <property type="term" value="P:methylation"/>
    <property type="evidence" value="ECO:0007669"/>
    <property type="project" value="UniProtKB-KW"/>
</dbReference>
<dbReference type="PANTHER" id="PTHR44307:SF2">
    <property type="entry name" value="PHOSPHOETHANOLAMINE METHYLTRANSFERASE ISOFORM X1"/>
    <property type="match status" value="1"/>
</dbReference>
<reference evidence="6 7" key="1">
    <citation type="submission" date="2014-04" db="EMBL/GenBank/DDBJ databases">
        <title>Whole genome shotgun sequence of Geobacillus caldoxylosilyticus NBRC 107762.</title>
        <authorList>
            <person name="Hosoyama A."/>
            <person name="Hosoyama Y."/>
            <person name="Katano-Makiyama Y."/>
            <person name="Tsuchikane K."/>
            <person name="Ohji S."/>
            <person name="Ichikawa N."/>
            <person name="Yamazoe A."/>
            <person name="Fujita N."/>
        </authorList>
    </citation>
    <scope>NUCLEOTIDE SEQUENCE [LARGE SCALE GENOMIC DNA]</scope>
    <source>
        <strain evidence="6 7">NBRC 107762</strain>
    </source>
</reference>
<dbReference type="InterPro" id="IPR029063">
    <property type="entry name" value="SAM-dependent_MTases_sf"/>
</dbReference>
<dbReference type="EMBL" id="BAWO01000031">
    <property type="protein sequence ID" value="GAJ40043.1"/>
    <property type="molecule type" value="Genomic_DNA"/>
</dbReference>
<dbReference type="SUPFAM" id="SSF53335">
    <property type="entry name" value="S-adenosyl-L-methionine-dependent methyltransferases"/>
    <property type="match status" value="1"/>
</dbReference>
<dbReference type="Proteomes" id="UP000023561">
    <property type="component" value="Unassembled WGS sequence"/>
</dbReference>
<evidence type="ECO:0000256" key="4">
    <source>
        <dbReference type="ARBA" id="ARBA00025707"/>
    </source>
</evidence>
<dbReference type="PANTHER" id="PTHR44307">
    <property type="entry name" value="PHOSPHOETHANOLAMINE METHYLTRANSFERASE"/>
    <property type="match status" value="1"/>
</dbReference>
<keyword evidence="2 6" id="KW-0489">Methyltransferase</keyword>
<dbReference type="InterPro" id="IPR013216">
    <property type="entry name" value="Methyltransf_11"/>
</dbReference>
<evidence type="ECO:0000313" key="7">
    <source>
        <dbReference type="Proteomes" id="UP000023561"/>
    </source>
</evidence>
<dbReference type="AlphaFoldDB" id="A0A023DFN9"/>
<keyword evidence="3 6" id="KW-0808">Transferase</keyword>
<sequence>MTTYLDMLAEMGVDGAHPGGFDLTKNILRKLKIDCHTALLDVGCGTGQTAAYIAEQYGADVTAIDIHPIMLAKAKDRFSSLTHPVHLRRASVEALPFADGQFDIVLCESVLAFVSIPRALAEIYRVLKQNGVLAAIEACHLQLTDKEKQKIAAFYGFRHLLTSQEWENELQKKSFQHIGITYSSASHPSAAQTPFLITANMSLPILKMIETHQQMTKQYGDRLGYCVFSCQK</sequence>
<evidence type="ECO:0000259" key="5">
    <source>
        <dbReference type="Pfam" id="PF08241"/>
    </source>
</evidence>
<dbReference type="RefSeq" id="WP_042409517.1">
    <property type="nucleotide sequence ID" value="NZ_BAWO01000031.1"/>
</dbReference>
<dbReference type="Gene3D" id="3.40.50.150">
    <property type="entry name" value="Vaccinia Virus protein VP39"/>
    <property type="match status" value="1"/>
</dbReference>
<comment type="caution">
    <text evidence="6">The sequence shown here is derived from an EMBL/GenBank/DDBJ whole genome shotgun (WGS) entry which is preliminary data.</text>
</comment>
<dbReference type="GO" id="GO:0008757">
    <property type="term" value="F:S-adenosylmethionine-dependent methyltransferase activity"/>
    <property type="evidence" value="ECO:0007669"/>
    <property type="project" value="InterPro"/>
</dbReference>
<organism evidence="6 7">
    <name type="scientific">Parageobacillus caldoxylosilyticus NBRC 107762</name>
    <dbReference type="NCBI Taxonomy" id="1220594"/>
    <lineage>
        <taxon>Bacteria</taxon>
        <taxon>Bacillati</taxon>
        <taxon>Bacillota</taxon>
        <taxon>Bacilli</taxon>
        <taxon>Bacillales</taxon>
        <taxon>Anoxybacillaceae</taxon>
        <taxon>Saccharococcus</taxon>
    </lineage>
</organism>
<feature type="domain" description="Methyltransferase type 11" evidence="5">
    <location>
        <begin position="40"/>
        <end position="134"/>
    </location>
</feature>
<gene>
    <name evidence="6" type="ORF">GCA01S_031_00490</name>
</gene>
<proteinExistence type="predicted"/>
<evidence type="ECO:0000256" key="3">
    <source>
        <dbReference type="ARBA" id="ARBA00022679"/>
    </source>
</evidence>
<name>A0A023DFN9_9BACL</name>
<accession>A0A023DFN9</accession>